<evidence type="ECO:0000256" key="8">
    <source>
        <dbReference type="SAM" id="Phobius"/>
    </source>
</evidence>
<dbReference type="OrthoDB" id="9815055at2"/>
<evidence type="ECO:0000256" key="5">
    <source>
        <dbReference type="ARBA" id="ARBA00022801"/>
    </source>
</evidence>
<dbReference type="Proteomes" id="UP000250003">
    <property type="component" value="Chromosome"/>
</dbReference>
<keyword evidence="4 8" id="KW-0812">Transmembrane</keyword>
<dbReference type="KEGG" id="blau:DQQ01_07710"/>
<dbReference type="GO" id="GO:0006508">
    <property type="term" value="P:proteolysis"/>
    <property type="evidence" value="ECO:0007669"/>
    <property type="project" value="UniProtKB-KW"/>
</dbReference>
<keyword evidence="7 8" id="KW-0472">Membrane</keyword>
<keyword evidence="10" id="KW-1185">Reference proteome</keyword>
<evidence type="ECO:0008006" key="11">
    <source>
        <dbReference type="Google" id="ProtNLM"/>
    </source>
</evidence>
<protein>
    <recommendedName>
        <fullName evidence="11">Accessory regulator AgrB</fullName>
    </recommendedName>
</protein>
<evidence type="ECO:0000256" key="6">
    <source>
        <dbReference type="ARBA" id="ARBA00022989"/>
    </source>
</evidence>
<dbReference type="Pfam" id="PF04647">
    <property type="entry name" value="AgrB"/>
    <property type="match status" value="1"/>
</dbReference>
<evidence type="ECO:0000256" key="3">
    <source>
        <dbReference type="ARBA" id="ARBA00022670"/>
    </source>
</evidence>
<sequence length="191" mass="22033">MLEKMSMYLANQLYIKGEIAEDKIVIIRYGFEIMISSLFILLSIPLCAIIMFRLSDGIIFLLFFMPVRLFSGGYHAPTYKKCYVCTMMLFSIVILIAYLFPILNIYTVVLSLIVCIAYIFEKAPCVNVHHPLSERKYRENKIRARVCIIIESMMSIILFFLNTRLCTVSVYTLLLVVGMMLFSKGKEIKAC</sequence>
<evidence type="ECO:0000313" key="9">
    <source>
        <dbReference type="EMBL" id="AWY98045.1"/>
    </source>
</evidence>
<accession>A0A2Z4UAH0</accession>
<keyword evidence="2" id="KW-0673">Quorum sensing</keyword>
<keyword evidence="3" id="KW-0645">Protease</keyword>
<keyword evidence="6 8" id="KW-1133">Transmembrane helix</keyword>
<dbReference type="EMBL" id="CP030280">
    <property type="protein sequence ID" value="AWY98045.1"/>
    <property type="molecule type" value="Genomic_DNA"/>
</dbReference>
<evidence type="ECO:0000256" key="7">
    <source>
        <dbReference type="ARBA" id="ARBA00023136"/>
    </source>
</evidence>
<dbReference type="RefSeq" id="WP_111919541.1">
    <property type="nucleotide sequence ID" value="NZ_CP030280.1"/>
</dbReference>
<evidence type="ECO:0000313" key="10">
    <source>
        <dbReference type="Proteomes" id="UP000250003"/>
    </source>
</evidence>
<dbReference type="AlphaFoldDB" id="A0A2Z4UAH0"/>
<evidence type="ECO:0000256" key="1">
    <source>
        <dbReference type="ARBA" id="ARBA00022475"/>
    </source>
</evidence>
<dbReference type="GO" id="GO:0016020">
    <property type="term" value="C:membrane"/>
    <property type="evidence" value="ECO:0007669"/>
    <property type="project" value="InterPro"/>
</dbReference>
<feature type="transmembrane region" description="Helical" evidence="8">
    <location>
        <begin position="167"/>
        <end position="183"/>
    </location>
</feature>
<gene>
    <name evidence="9" type="ORF">DQQ01_07710</name>
</gene>
<dbReference type="GO" id="GO:0009372">
    <property type="term" value="P:quorum sensing"/>
    <property type="evidence" value="ECO:0007669"/>
    <property type="project" value="UniProtKB-KW"/>
</dbReference>
<dbReference type="GO" id="GO:0008233">
    <property type="term" value="F:peptidase activity"/>
    <property type="evidence" value="ECO:0007669"/>
    <property type="project" value="UniProtKB-KW"/>
</dbReference>
<dbReference type="InterPro" id="IPR006741">
    <property type="entry name" value="AgrB"/>
</dbReference>
<proteinExistence type="predicted"/>
<evidence type="ECO:0000256" key="4">
    <source>
        <dbReference type="ARBA" id="ARBA00022692"/>
    </source>
</evidence>
<feature type="transmembrane region" description="Helical" evidence="8">
    <location>
        <begin position="33"/>
        <end position="52"/>
    </location>
</feature>
<keyword evidence="5" id="KW-0378">Hydrolase</keyword>
<reference evidence="10" key="1">
    <citation type="submission" date="2018-06" db="EMBL/GenBank/DDBJ databases">
        <title>Description of Blautia argi sp. nov., a new anaerobic isolated from dog feces.</title>
        <authorList>
            <person name="Chang Y.-H."/>
            <person name="Paek J."/>
            <person name="Shin Y."/>
        </authorList>
    </citation>
    <scope>NUCLEOTIDE SEQUENCE [LARGE SCALE GENOMIC DNA]</scope>
    <source>
        <strain evidence="10">KCTC 15426</strain>
    </source>
</reference>
<organism evidence="9 10">
    <name type="scientific">Blautia argi</name>
    <dbReference type="NCBI Taxonomy" id="1912897"/>
    <lineage>
        <taxon>Bacteria</taxon>
        <taxon>Bacillati</taxon>
        <taxon>Bacillota</taxon>
        <taxon>Clostridia</taxon>
        <taxon>Lachnospirales</taxon>
        <taxon>Lachnospiraceae</taxon>
        <taxon>Blautia</taxon>
    </lineage>
</organism>
<keyword evidence="1" id="KW-1003">Cell membrane</keyword>
<feature type="transmembrane region" description="Helical" evidence="8">
    <location>
        <begin position="105"/>
        <end position="121"/>
    </location>
</feature>
<feature type="transmembrane region" description="Helical" evidence="8">
    <location>
        <begin position="58"/>
        <end position="75"/>
    </location>
</feature>
<evidence type="ECO:0000256" key="2">
    <source>
        <dbReference type="ARBA" id="ARBA00022654"/>
    </source>
</evidence>
<name>A0A2Z4UAH0_9FIRM</name>
<dbReference type="SMART" id="SM00793">
    <property type="entry name" value="AgrB"/>
    <property type="match status" value="1"/>
</dbReference>